<dbReference type="Proteomes" id="UP000250796">
    <property type="component" value="Chromosome MESINF"/>
</dbReference>
<comment type="similarity">
    <text evidence="1">Belongs to the bacterial solute-binding protein 1 family.</text>
</comment>
<dbReference type="Gene3D" id="3.40.190.10">
    <property type="entry name" value="Periplasmic binding protein-like II"/>
    <property type="match status" value="1"/>
</dbReference>
<dbReference type="GO" id="GO:1901982">
    <property type="term" value="F:maltose binding"/>
    <property type="evidence" value="ECO:0007669"/>
    <property type="project" value="TreeGrafter"/>
</dbReference>
<name>A0A7Z7LIE8_9BACT</name>
<evidence type="ECO:0000256" key="3">
    <source>
        <dbReference type="ARBA" id="ARBA00022729"/>
    </source>
</evidence>
<dbReference type="GO" id="GO:0042956">
    <property type="term" value="P:maltodextrin transmembrane transport"/>
    <property type="evidence" value="ECO:0007669"/>
    <property type="project" value="TreeGrafter"/>
</dbReference>
<dbReference type="PANTHER" id="PTHR30061:SF50">
    <property type="entry name" value="MALTOSE_MALTODEXTRIN-BINDING PERIPLASMIC PROTEIN"/>
    <property type="match status" value="1"/>
</dbReference>
<dbReference type="SUPFAM" id="SSF53850">
    <property type="entry name" value="Periplasmic binding protein-like II"/>
    <property type="match status" value="1"/>
</dbReference>
<organism evidence="4 5">
    <name type="scientific">Mesotoga infera</name>
    <dbReference type="NCBI Taxonomy" id="1236046"/>
    <lineage>
        <taxon>Bacteria</taxon>
        <taxon>Thermotogati</taxon>
        <taxon>Thermotogota</taxon>
        <taxon>Thermotogae</taxon>
        <taxon>Kosmotogales</taxon>
        <taxon>Kosmotogaceae</taxon>
        <taxon>Mesotoga</taxon>
    </lineage>
</organism>
<dbReference type="Pfam" id="PF01547">
    <property type="entry name" value="SBP_bac_1"/>
    <property type="match status" value="1"/>
</dbReference>
<dbReference type="RefSeq" id="WP_169700275.1">
    <property type="nucleotide sequence ID" value="NZ_LS974202.1"/>
</dbReference>
<dbReference type="AlphaFoldDB" id="A0A7Z7LIE8"/>
<dbReference type="CDD" id="cd13585">
    <property type="entry name" value="PBP2_TMBP_like"/>
    <property type="match status" value="1"/>
</dbReference>
<sequence>MRRLTVILLVLLILVIPIGAMAKITITWWINPWRIAPPGFPADKAATEEDFPKWAAEEFMRLHPDVEIKYVVVGNTEYAQKMAAAIATGTQPDIFKGPVWDNRWVGAGLLEPIDDYLTQEDIDDFYELALESGYVNGKHYIWPWNLGTNGMGTSMLLYTPDFEKAGIDWKKIVEEGWTMEEFVEIAKKLTWDSDGDGNIDHYAISFGAQDTHNLMNFIYAFGAKLINEDETKVIFNSQEAIDGLQFLVDLVEVHGVAPKGVEAMGVYDVIGNFHSHKTSIGFGGPYEIGRITRYVKSGQLAEQFYPVIAPFPHVEGKKGVSYASASGFVVFKQKDAAKKEKVMEFAKFLTNKENTALLESLLYLTARKSVNAQLFKSDEYLNDQTQTFARIMDETGMEFFGSQSFPWSEISKFFTSAMQGAFGLTKTVKEALDGFVTEANRALAYYY</sequence>
<evidence type="ECO:0000256" key="1">
    <source>
        <dbReference type="ARBA" id="ARBA00008520"/>
    </source>
</evidence>
<keyword evidence="4" id="KW-0762">Sugar transport</keyword>
<evidence type="ECO:0000313" key="5">
    <source>
        <dbReference type="Proteomes" id="UP000250796"/>
    </source>
</evidence>
<dbReference type="KEGG" id="minf:MESINF_2588"/>
<evidence type="ECO:0000313" key="4">
    <source>
        <dbReference type="EMBL" id="SSC14028.1"/>
    </source>
</evidence>
<dbReference type="EMBL" id="LS974202">
    <property type="protein sequence ID" value="SSC14028.1"/>
    <property type="molecule type" value="Genomic_DNA"/>
</dbReference>
<gene>
    <name evidence="4" type="ORF">MESINF_2588</name>
</gene>
<proteinExistence type="inferred from homology"/>
<keyword evidence="2" id="KW-0813">Transport</keyword>
<dbReference type="GO" id="GO:0015768">
    <property type="term" value="P:maltose transport"/>
    <property type="evidence" value="ECO:0007669"/>
    <property type="project" value="TreeGrafter"/>
</dbReference>
<evidence type="ECO:0000256" key="2">
    <source>
        <dbReference type="ARBA" id="ARBA00022448"/>
    </source>
</evidence>
<dbReference type="PANTHER" id="PTHR30061">
    <property type="entry name" value="MALTOSE-BINDING PERIPLASMIC PROTEIN"/>
    <property type="match status" value="1"/>
</dbReference>
<keyword evidence="5" id="KW-1185">Reference proteome</keyword>
<keyword evidence="3" id="KW-0732">Signal</keyword>
<dbReference type="GO" id="GO:0055052">
    <property type="term" value="C:ATP-binding cassette (ABC) transporter complex, substrate-binding subunit-containing"/>
    <property type="evidence" value="ECO:0007669"/>
    <property type="project" value="TreeGrafter"/>
</dbReference>
<accession>A0A7Z7LIE8</accession>
<reference evidence="4 5" key="1">
    <citation type="submission" date="2017-01" db="EMBL/GenBank/DDBJ databases">
        <authorList>
            <person name="Erauso G."/>
        </authorList>
    </citation>
    <scope>NUCLEOTIDE SEQUENCE [LARGE SCALE GENOMIC DNA]</scope>
    <source>
        <strain evidence="4">MESINF1</strain>
    </source>
</reference>
<dbReference type="InterPro" id="IPR006059">
    <property type="entry name" value="SBP"/>
</dbReference>
<protein>
    <submittedName>
        <fullName evidence="4">ABC-type sugar transport system, periplasmic component</fullName>
    </submittedName>
</protein>